<dbReference type="InterPro" id="IPR005122">
    <property type="entry name" value="Uracil-DNA_glycosylase-like"/>
</dbReference>
<dbReference type="RefSeq" id="WP_101459461.1">
    <property type="nucleotide sequence ID" value="NZ_CP025408.1"/>
</dbReference>
<dbReference type="SMART" id="SM00986">
    <property type="entry name" value="UDG"/>
    <property type="match status" value="1"/>
</dbReference>
<evidence type="ECO:0000256" key="11">
    <source>
        <dbReference type="ARBA" id="ARBA00023204"/>
    </source>
</evidence>
<dbReference type="GO" id="GO:0004844">
    <property type="term" value="F:uracil DNA N-glycosylase activity"/>
    <property type="evidence" value="ECO:0007669"/>
    <property type="project" value="UniProtKB-EC"/>
</dbReference>
<feature type="domain" description="Uracil-DNA glycosylase-like" evidence="12">
    <location>
        <begin position="124"/>
        <end position="275"/>
    </location>
</feature>
<dbReference type="KEGG" id="paro:CUV01_04785"/>
<keyword evidence="9" id="KW-0408">Iron</keyword>
<accession>A0A2K9EHH7</accession>
<evidence type="ECO:0000256" key="9">
    <source>
        <dbReference type="ARBA" id="ARBA00023004"/>
    </source>
</evidence>
<dbReference type="OrthoDB" id="5290748at2"/>
<dbReference type="SUPFAM" id="SSF52141">
    <property type="entry name" value="Uracil-DNA glycosylase-like"/>
    <property type="match status" value="1"/>
</dbReference>
<dbReference type="AlphaFoldDB" id="A0A2K9EHH7"/>
<dbReference type="Proteomes" id="UP000233742">
    <property type="component" value="Chromosome"/>
</dbReference>
<dbReference type="InterPro" id="IPR005273">
    <property type="entry name" value="Ura-DNA_glyco_family4"/>
</dbReference>
<keyword evidence="10" id="KW-0411">Iron-sulfur</keyword>
<reference evidence="13 14" key="1">
    <citation type="submission" date="2017-12" db="EMBL/GenBank/DDBJ databases">
        <authorList>
            <person name="Hurst M.R.H."/>
        </authorList>
    </citation>
    <scope>NUCLEOTIDE SEQUENCE [LARGE SCALE GENOMIC DNA]</scope>
    <source>
        <strain evidence="13 14">BM15</strain>
    </source>
</reference>
<proteinExistence type="inferred from homology"/>
<gene>
    <name evidence="13" type="ORF">CUV01_04785</name>
</gene>
<dbReference type="SMART" id="SM00987">
    <property type="entry name" value="UreE_C"/>
    <property type="match status" value="1"/>
</dbReference>
<organism evidence="13 14">
    <name type="scientific">Paracoccus tegillarcae</name>
    <dbReference type="NCBI Taxonomy" id="1529068"/>
    <lineage>
        <taxon>Bacteria</taxon>
        <taxon>Pseudomonadati</taxon>
        <taxon>Pseudomonadota</taxon>
        <taxon>Alphaproteobacteria</taxon>
        <taxon>Rhodobacterales</taxon>
        <taxon>Paracoccaceae</taxon>
        <taxon>Paracoccus</taxon>
    </lineage>
</organism>
<comment type="similarity">
    <text evidence="2">Belongs to the uracil-DNA glycosylase (UDG) superfamily. Type 4 (UDGa) family.</text>
</comment>
<dbReference type="GO" id="GO:0046872">
    <property type="term" value="F:metal ion binding"/>
    <property type="evidence" value="ECO:0007669"/>
    <property type="project" value="UniProtKB-KW"/>
</dbReference>
<dbReference type="InterPro" id="IPR036895">
    <property type="entry name" value="Uracil-DNA_glycosylase-like_sf"/>
</dbReference>
<dbReference type="InterPro" id="IPR051536">
    <property type="entry name" value="UDG_Type-4/5"/>
</dbReference>
<evidence type="ECO:0000256" key="5">
    <source>
        <dbReference type="ARBA" id="ARBA00022485"/>
    </source>
</evidence>
<dbReference type="PANTHER" id="PTHR33693:SF1">
    <property type="entry name" value="TYPE-4 URACIL-DNA GLYCOSYLASE"/>
    <property type="match status" value="1"/>
</dbReference>
<dbReference type="EMBL" id="CP025408">
    <property type="protein sequence ID" value="AUH32787.1"/>
    <property type="molecule type" value="Genomic_DNA"/>
</dbReference>
<keyword evidence="6" id="KW-0479">Metal-binding</keyword>
<evidence type="ECO:0000256" key="4">
    <source>
        <dbReference type="ARBA" id="ARBA00019403"/>
    </source>
</evidence>
<evidence type="ECO:0000313" key="13">
    <source>
        <dbReference type="EMBL" id="AUH32787.1"/>
    </source>
</evidence>
<comment type="catalytic activity">
    <reaction evidence="1">
        <text>Hydrolyzes single-stranded DNA or mismatched double-stranded DNA and polynucleotides, releasing free uracil.</text>
        <dbReference type="EC" id="3.2.2.27"/>
    </reaction>
</comment>
<evidence type="ECO:0000313" key="14">
    <source>
        <dbReference type="Proteomes" id="UP000233742"/>
    </source>
</evidence>
<dbReference type="PANTHER" id="PTHR33693">
    <property type="entry name" value="TYPE-5 URACIL-DNA GLYCOSYLASE"/>
    <property type="match status" value="1"/>
</dbReference>
<protein>
    <recommendedName>
        <fullName evidence="4">Type-4 uracil-DNA glycosylase</fullName>
        <ecNumber evidence="3">3.2.2.27</ecNumber>
    </recommendedName>
</protein>
<dbReference type="CDD" id="cd10030">
    <property type="entry name" value="UDG-F4_TTUDGA_SPO1dp_like"/>
    <property type="match status" value="1"/>
</dbReference>
<keyword evidence="5" id="KW-0004">4Fe-4S</keyword>
<name>A0A2K9EHH7_9RHOB</name>
<keyword evidence="8" id="KW-0378">Hydrolase</keyword>
<dbReference type="Pfam" id="PF03167">
    <property type="entry name" value="UDG"/>
    <property type="match status" value="1"/>
</dbReference>
<dbReference type="EC" id="3.2.2.27" evidence="3"/>
<evidence type="ECO:0000256" key="8">
    <source>
        <dbReference type="ARBA" id="ARBA00022801"/>
    </source>
</evidence>
<dbReference type="GO" id="GO:0006281">
    <property type="term" value="P:DNA repair"/>
    <property type="evidence" value="ECO:0007669"/>
    <property type="project" value="UniProtKB-KW"/>
</dbReference>
<evidence type="ECO:0000256" key="6">
    <source>
        <dbReference type="ARBA" id="ARBA00022723"/>
    </source>
</evidence>
<evidence type="ECO:0000259" key="12">
    <source>
        <dbReference type="SMART" id="SM00986"/>
    </source>
</evidence>
<evidence type="ECO:0000256" key="1">
    <source>
        <dbReference type="ARBA" id="ARBA00001400"/>
    </source>
</evidence>
<evidence type="ECO:0000256" key="10">
    <source>
        <dbReference type="ARBA" id="ARBA00023014"/>
    </source>
</evidence>
<dbReference type="Gene3D" id="3.40.470.10">
    <property type="entry name" value="Uracil-DNA glycosylase-like domain"/>
    <property type="match status" value="1"/>
</dbReference>
<sequence length="286" mass="30638">MDANPTYHGQPVTAEIALALLQWQAEMGADEPILDAPLDRFDLPAASETRAAPPIMTAAPSLPGIDAPATAPVAPRPADGPDIAALVAQAQALAEGADTLDALAAAQEGFDGIELKKGARNFAFADGNRDARVLILGEAPGDEEDRQGRPFVGRAGQFLDRMFAAIGLARDAVDAEKSLYITNVLPWRPPGNRDPSPDEMAMMLPFVRRHIALMDPQFIVLMGNTPCQAALGRRGILRLRGTWTQAFDKPALPMTHPAYLLRNPVAKREAWADLLSLAERLDAATV</sequence>
<dbReference type="GO" id="GO:0051539">
    <property type="term" value="F:4 iron, 4 sulfur cluster binding"/>
    <property type="evidence" value="ECO:0007669"/>
    <property type="project" value="UniProtKB-KW"/>
</dbReference>
<evidence type="ECO:0000256" key="2">
    <source>
        <dbReference type="ARBA" id="ARBA00006521"/>
    </source>
</evidence>
<keyword evidence="11" id="KW-0234">DNA repair</keyword>
<keyword evidence="7" id="KW-0227">DNA damage</keyword>
<evidence type="ECO:0000256" key="3">
    <source>
        <dbReference type="ARBA" id="ARBA00012030"/>
    </source>
</evidence>
<dbReference type="NCBIfam" id="TIGR00758">
    <property type="entry name" value="UDG_fam4"/>
    <property type="match status" value="1"/>
</dbReference>
<evidence type="ECO:0000256" key="7">
    <source>
        <dbReference type="ARBA" id="ARBA00022763"/>
    </source>
</evidence>
<keyword evidence="14" id="KW-1185">Reference proteome</keyword>